<dbReference type="PANTHER" id="PTHR46383:SF1">
    <property type="entry name" value="ASPARTATE AMINOTRANSFERASE"/>
    <property type="match status" value="1"/>
</dbReference>
<evidence type="ECO:0000256" key="6">
    <source>
        <dbReference type="ARBA" id="ARBA00022898"/>
    </source>
</evidence>
<dbReference type="EMBL" id="JAVRAF010000007">
    <property type="protein sequence ID" value="MDX8304482.1"/>
    <property type="molecule type" value="Genomic_DNA"/>
</dbReference>
<dbReference type="InterPro" id="IPR004839">
    <property type="entry name" value="Aminotransferase_I/II_large"/>
</dbReference>
<evidence type="ECO:0000256" key="1">
    <source>
        <dbReference type="ARBA" id="ARBA00001933"/>
    </source>
</evidence>
<dbReference type="PROSITE" id="PS00105">
    <property type="entry name" value="AA_TRANSFER_CLASS_1"/>
    <property type="match status" value="1"/>
</dbReference>
<dbReference type="GO" id="GO:0004069">
    <property type="term" value="F:L-aspartate:2-oxoglutarate aminotransferase activity"/>
    <property type="evidence" value="ECO:0007669"/>
    <property type="project" value="UniProtKB-EC"/>
</dbReference>
<evidence type="ECO:0000256" key="7">
    <source>
        <dbReference type="ARBA" id="ARBA00049185"/>
    </source>
</evidence>
<accession>A0AAW9FIV6</accession>
<dbReference type="SUPFAM" id="SSF53383">
    <property type="entry name" value="PLP-dependent transferases"/>
    <property type="match status" value="1"/>
</dbReference>
<comment type="catalytic activity">
    <reaction evidence="7">
        <text>L-aspartate + 2-oxoglutarate = oxaloacetate + L-glutamate</text>
        <dbReference type="Rhea" id="RHEA:21824"/>
        <dbReference type="ChEBI" id="CHEBI:16452"/>
        <dbReference type="ChEBI" id="CHEBI:16810"/>
        <dbReference type="ChEBI" id="CHEBI:29985"/>
        <dbReference type="ChEBI" id="CHEBI:29991"/>
        <dbReference type="EC" id="2.6.1.1"/>
    </reaction>
</comment>
<feature type="domain" description="Aminotransferase class I/classII large" evidence="9">
    <location>
        <begin position="32"/>
        <end position="357"/>
    </location>
</feature>
<comment type="caution">
    <text evidence="10">The sequence shown here is derived from an EMBL/GenBank/DDBJ whole genome shotgun (WGS) entry which is preliminary data.</text>
</comment>
<dbReference type="FunFam" id="3.40.640.10:FF:000033">
    <property type="entry name" value="Aspartate aminotransferase"/>
    <property type="match status" value="1"/>
</dbReference>
<protein>
    <recommendedName>
        <fullName evidence="8">Aminotransferase</fullName>
        <ecNumber evidence="8">2.6.1.-</ecNumber>
    </recommendedName>
</protein>
<dbReference type="InterPro" id="IPR050596">
    <property type="entry name" value="AspAT/PAT-like"/>
</dbReference>
<evidence type="ECO:0000259" key="9">
    <source>
        <dbReference type="Pfam" id="PF00155"/>
    </source>
</evidence>
<proteinExistence type="inferred from homology"/>
<reference evidence="10" key="1">
    <citation type="journal article" date="2023" name="Phytobiomes J">
        <title>Deciphering the key players within the bacterial microbiota associated with aerial crown gall tumors on rhododendron: Insights into the gallobiome.</title>
        <authorList>
            <person name="Kuzmanovic N."/>
            <person name="Nesme J."/>
            <person name="Wolf J."/>
            <person name="Neumann-Schaal M."/>
            <person name="Petersen J."/>
            <person name="Fernandez-Gnecco G."/>
            <person name="Sproeer C."/>
            <person name="Bunk B."/>
            <person name="Overmann J."/>
            <person name="Sorensen S.J."/>
            <person name="Idczak E."/>
            <person name="Smalla K."/>
        </authorList>
    </citation>
    <scope>NUCLEOTIDE SEQUENCE</scope>
    <source>
        <strain evidence="10">Rho-11.1</strain>
    </source>
</reference>
<dbReference type="Gene3D" id="3.40.640.10">
    <property type="entry name" value="Type I PLP-dependent aspartate aminotransferase-like (Major domain)"/>
    <property type="match status" value="1"/>
</dbReference>
<dbReference type="InterPro" id="IPR015421">
    <property type="entry name" value="PyrdxlP-dep_Trfase_major"/>
</dbReference>
<comment type="cofactor">
    <cofactor evidence="1 8">
        <name>pyridoxal 5'-phosphate</name>
        <dbReference type="ChEBI" id="CHEBI:597326"/>
    </cofactor>
</comment>
<dbReference type="EC" id="2.6.1.-" evidence="8"/>
<organism evidence="10">
    <name type="scientific">Agrobacterium rosae</name>
    <dbReference type="NCBI Taxonomy" id="1972867"/>
    <lineage>
        <taxon>Bacteria</taxon>
        <taxon>Pseudomonadati</taxon>
        <taxon>Pseudomonadota</taxon>
        <taxon>Alphaproteobacteria</taxon>
        <taxon>Hyphomicrobiales</taxon>
        <taxon>Rhizobiaceae</taxon>
        <taxon>Rhizobium/Agrobacterium group</taxon>
        <taxon>Agrobacterium</taxon>
    </lineage>
</organism>
<dbReference type="GO" id="GO:0006520">
    <property type="term" value="P:amino acid metabolic process"/>
    <property type="evidence" value="ECO:0007669"/>
    <property type="project" value="InterPro"/>
</dbReference>
<gene>
    <name evidence="10" type="ORF">RMR22_19685</name>
</gene>
<evidence type="ECO:0000256" key="3">
    <source>
        <dbReference type="ARBA" id="ARBA00011738"/>
    </source>
</evidence>
<keyword evidence="6" id="KW-0663">Pyridoxal phosphate</keyword>
<dbReference type="RefSeq" id="WP_320203215.1">
    <property type="nucleotide sequence ID" value="NZ_CP192782.1"/>
</dbReference>
<evidence type="ECO:0000256" key="5">
    <source>
        <dbReference type="ARBA" id="ARBA00022679"/>
    </source>
</evidence>
<dbReference type="Pfam" id="PF00155">
    <property type="entry name" value="Aminotran_1_2"/>
    <property type="match status" value="1"/>
</dbReference>
<evidence type="ECO:0000256" key="4">
    <source>
        <dbReference type="ARBA" id="ARBA00022576"/>
    </source>
</evidence>
<dbReference type="InterPro" id="IPR015424">
    <property type="entry name" value="PyrdxlP-dep_Trfase"/>
</dbReference>
<dbReference type="InterPro" id="IPR004838">
    <property type="entry name" value="NHTrfase_class1_PyrdxlP-BS"/>
</dbReference>
<dbReference type="CDD" id="cd00609">
    <property type="entry name" value="AAT_like"/>
    <property type="match status" value="1"/>
</dbReference>
<evidence type="ECO:0000256" key="8">
    <source>
        <dbReference type="RuleBase" id="RU000481"/>
    </source>
</evidence>
<name>A0AAW9FIV6_9HYPH</name>
<dbReference type="GO" id="GO:0030170">
    <property type="term" value="F:pyridoxal phosphate binding"/>
    <property type="evidence" value="ECO:0007669"/>
    <property type="project" value="InterPro"/>
</dbReference>
<dbReference type="PANTHER" id="PTHR46383">
    <property type="entry name" value="ASPARTATE AMINOTRANSFERASE"/>
    <property type="match status" value="1"/>
</dbReference>
<comment type="similarity">
    <text evidence="2 8">Belongs to the class-I pyridoxal-phosphate-dependent aminotransferase family.</text>
</comment>
<sequence>MFMIAPRLNAITLDASESASQVARTLLSQGVDIISLATGEPDFATPDHVCKAVIEAMERGDTKYTLGGGTVEMRRAVIEKFARDNHLTYEMNEVIVGPGAKNLIHTALNATIGPGDEVIVPAPYWVSYTDMVKLSEGEPIVLTGLKEHGYKLTAAQIDKAITGRTRWLILNSPSNPSGMIYTREELADIADVLRAHPHVWVLADDIYEHIIFEGNKFETIAAVAPDLKDRVLTLNGVSKAYAMTGWRLGYAGGPASLIKAMRKIQSQTLGSVCSISQAAAVAALNGPQEYLKDRARSFQARRDRVLEMIADIPGLTAETPQGAFYIWVDCSGIIGKKTEDGLHISNDKNVAKYILEKARQCPHKWGSSYLRYMIQFP</sequence>
<dbReference type="AlphaFoldDB" id="A0AAW9FIV6"/>
<keyword evidence="4 8" id="KW-0032">Aminotransferase</keyword>
<dbReference type="Gene3D" id="3.90.1150.10">
    <property type="entry name" value="Aspartate Aminotransferase, domain 1"/>
    <property type="match status" value="1"/>
</dbReference>
<evidence type="ECO:0000256" key="2">
    <source>
        <dbReference type="ARBA" id="ARBA00007441"/>
    </source>
</evidence>
<comment type="subunit">
    <text evidence="3">Homodimer.</text>
</comment>
<evidence type="ECO:0000313" key="10">
    <source>
        <dbReference type="EMBL" id="MDX8304482.1"/>
    </source>
</evidence>
<keyword evidence="5 8" id="KW-0808">Transferase</keyword>
<dbReference type="InterPro" id="IPR015422">
    <property type="entry name" value="PyrdxlP-dep_Trfase_small"/>
</dbReference>